<accession>A0A0D0A3K2</accession>
<dbReference type="InParanoid" id="A0A0D0A3K2"/>
<dbReference type="EMBL" id="KN835188">
    <property type="protein sequence ID" value="KIK44575.1"/>
    <property type="molecule type" value="Genomic_DNA"/>
</dbReference>
<dbReference type="Proteomes" id="UP000054485">
    <property type="component" value="Unassembled WGS sequence"/>
</dbReference>
<dbReference type="AlphaFoldDB" id="A0A0D0A3K2"/>
<organism evidence="1 2">
    <name type="scientific">Suillus luteus UH-Slu-Lm8-n1</name>
    <dbReference type="NCBI Taxonomy" id="930992"/>
    <lineage>
        <taxon>Eukaryota</taxon>
        <taxon>Fungi</taxon>
        <taxon>Dikarya</taxon>
        <taxon>Basidiomycota</taxon>
        <taxon>Agaricomycotina</taxon>
        <taxon>Agaricomycetes</taxon>
        <taxon>Agaricomycetidae</taxon>
        <taxon>Boletales</taxon>
        <taxon>Suillineae</taxon>
        <taxon>Suillaceae</taxon>
        <taxon>Suillus</taxon>
    </lineage>
</organism>
<name>A0A0D0A3K2_9AGAM</name>
<evidence type="ECO:0000313" key="1">
    <source>
        <dbReference type="EMBL" id="KIK44575.1"/>
    </source>
</evidence>
<keyword evidence="2" id="KW-1185">Reference proteome</keyword>
<evidence type="ECO:0000313" key="2">
    <source>
        <dbReference type="Proteomes" id="UP000054485"/>
    </source>
</evidence>
<proteinExistence type="predicted"/>
<reference evidence="1 2" key="1">
    <citation type="submission" date="2014-04" db="EMBL/GenBank/DDBJ databases">
        <authorList>
            <consortium name="DOE Joint Genome Institute"/>
            <person name="Kuo A."/>
            <person name="Ruytinx J."/>
            <person name="Rineau F."/>
            <person name="Colpaert J."/>
            <person name="Kohler A."/>
            <person name="Nagy L.G."/>
            <person name="Floudas D."/>
            <person name="Copeland A."/>
            <person name="Barry K.W."/>
            <person name="Cichocki N."/>
            <person name="Veneault-Fourrey C."/>
            <person name="LaButti K."/>
            <person name="Lindquist E.A."/>
            <person name="Lipzen A."/>
            <person name="Lundell T."/>
            <person name="Morin E."/>
            <person name="Murat C."/>
            <person name="Sun H."/>
            <person name="Tunlid A."/>
            <person name="Henrissat B."/>
            <person name="Grigoriev I.V."/>
            <person name="Hibbett D.S."/>
            <person name="Martin F."/>
            <person name="Nordberg H.P."/>
            <person name="Cantor M.N."/>
            <person name="Hua S.X."/>
        </authorList>
    </citation>
    <scope>NUCLEOTIDE SEQUENCE [LARGE SCALE GENOMIC DNA]</scope>
    <source>
        <strain evidence="1 2">UH-Slu-Lm8-n1</strain>
    </source>
</reference>
<sequence length="64" mass="6993">MDAELKEMGSQVRLCAPRGMDSENVPFNDDIEVSGIMILLRFAPEAIMISITGPSLGLIDHPIH</sequence>
<reference evidence="2" key="2">
    <citation type="submission" date="2015-01" db="EMBL/GenBank/DDBJ databases">
        <title>Evolutionary Origins and Diversification of the Mycorrhizal Mutualists.</title>
        <authorList>
            <consortium name="DOE Joint Genome Institute"/>
            <consortium name="Mycorrhizal Genomics Consortium"/>
            <person name="Kohler A."/>
            <person name="Kuo A."/>
            <person name="Nagy L.G."/>
            <person name="Floudas D."/>
            <person name="Copeland A."/>
            <person name="Barry K.W."/>
            <person name="Cichocki N."/>
            <person name="Veneault-Fourrey C."/>
            <person name="LaButti K."/>
            <person name="Lindquist E.A."/>
            <person name="Lipzen A."/>
            <person name="Lundell T."/>
            <person name="Morin E."/>
            <person name="Murat C."/>
            <person name="Riley R."/>
            <person name="Ohm R."/>
            <person name="Sun H."/>
            <person name="Tunlid A."/>
            <person name="Henrissat B."/>
            <person name="Grigoriev I.V."/>
            <person name="Hibbett D.S."/>
            <person name="Martin F."/>
        </authorList>
    </citation>
    <scope>NUCLEOTIDE SEQUENCE [LARGE SCALE GENOMIC DNA]</scope>
    <source>
        <strain evidence="2">UH-Slu-Lm8-n1</strain>
    </source>
</reference>
<protein>
    <submittedName>
        <fullName evidence="1">Uncharacterized protein</fullName>
    </submittedName>
</protein>
<dbReference type="HOGENOM" id="CLU_2869172_0_0_1"/>
<gene>
    <name evidence="1" type="ORF">CY34DRAFT_802562</name>
</gene>